<protein>
    <submittedName>
        <fullName evidence="1">Uncharacterized protein</fullName>
    </submittedName>
</protein>
<name>A0ABT1WCP7_9PROT</name>
<dbReference type="RefSeq" id="WP_422865375.1">
    <property type="nucleotide sequence ID" value="NZ_JAMSKV010000017.1"/>
</dbReference>
<gene>
    <name evidence="1" type="ORF">NFI95_15685</name>
</gene>
<reference evidence="1 2" key="1">
    <citation type="submission" date="2022-06" db="EMBL/GenBank/DDBJ databases">
        <title>Endosaccharibacter gen. nov., sp. nov., endophytic bacteria isolated from sugarcane.</title>
        <authorList>
            <person name="Pitiwittayakul N."/>
            <person name="Yukphan P."/>
            <person name="Charoenyingcharoen P."/>
            <person name="Tanasupawat S."/>
        </authorList>
    </citation>
    <scope>NUCLEOTIDE SEQUENCE [LARGE SCALE GENOMIC DNA]</scope>
    <source>
        <strain evidence="1 2">KSS8</strain>
    </source>
</reference>
<proteinExistence type="predicted"/>
<keyword evidence="2" id="KW-1185">Reference proteome</keyword>
<comment type="caution">
    <text evidence="1">The sequence shown here is derived from an EMBL/GenBank/DDBJ whole genome shotgun (WGS) entry which is preliminary data.</text>
</comment>
<accession>A0ABT1WCP7</accession>
<dbReference type="EMBL" id="JAMSKV010000017">
    <property type="protein sequence ID" value="MCQ8279886.1"/>
    <property type="molecule type" value="Genomic_DNA"/>
</dbReference>
<evidence type="ECO:0000313" key="1">
    <source>
        <dbReference type="EMBL" id="MCQ8279886.1"/>
    </source>
</evidence>
<dbReference type="Proteomes" id="UP001524587">
    <property type="component" value="Unassembled WGS sequence"/>
</dbReference>
<sequence length="54" mass="6038">MSALVWHRIATFRGGVIRAVPRAIMTTDQALSTPGVQMRMWRGWVEVMLPVVAS</sequence>
<organism evidence="1 2">
    <name type="scientific">Endosaccharibacter trunci</name>
    <dbReference type="NCBI Taxonomy" id="2812733"/>
    <lineage>
        <taxon>Bacteria</taxon>
        <taxon>Pseudomonadati</taxon>
        <taxon>Pseudomonadota</taxon>
        <taxon>Alphaproteobacteria</taxon>
        <taxon>Acetobacterales</taxon>
        <taxon>Acetobacteraceae</taxon>
        <taxon>Endosaccharibacter</taxon>
    </lineage>
</organism>
<evidence type="ECO:0000313" key="2">
    <source>
        <dbReference type="Proteomes" id="UP001524587"/>
    </source>
</evidence>